<dbReference type="Proteomes" id="UP000243459">
    <property type="component" value="Chromosome 5"/>
</dbReference>
<evidence type="ECO:0000259" key="6">
    <source>
        <dbReference type="Pfam" id="PF08573"/>
    </source>
</evidence>
<feature type="compositionally biased region" description="Basic and acidic residues" evidence="5">
    <location>
        <begin position="220"/>
        <end position="237"/>
    </location>
</feature>
<sequence length="471" mass="54196">MEEGLQSSPNFIDSIDTDDSKYLCGLSTILVANIQELKDRISQVELIFCSQLFPKFQSRSKSLEKRILEARKATNDEWKKNETFLLNQIKEVNLEKQYAQEEVRRLNKSLEETKTSLINKEELLSKYQDEKVQLLVKIENQESNGEIIASLKEQLAQKNDELANEKKLQEKLLQQIDLKDHNLLTEQSKRKDLFEEFSKLKDNYKHLKSQYTFLLSKCSSNREQKPHPDRITEEKDSPGPSLSRRSPQEHKGKDISPLSSRPIELKKLVSNQDSGFIKPSHVDSRISPKNLPSITKTEPSIGKKRSASSSWRETRQRQEQGSGDPHDDFLDTPMEIVRNLNLGPKEEVQDLPVVALNDMDFNNSDDETQEMINPDAAAPQKQNVSILGPGANKGFKYVEPVRKKTERENLRGVECKQCKKFYDAVLPHDGTDNGQKTMRCEHHDGVSRHRYRYAPPMTPEGFWNIGFESEL</sequence>
<evidence type="ECO:0000256" key="1">
    <source>
        <dbReference type="ARBA" id="ARBA00004123"/>
    </source>
</evidence>
<dbReference type="GO" id="GO:0007276">
    <property type="term" value="P:gamete generation"/>
    <property type="evidence" value="ECO:0007669"/>
    <property type="project" value="EnsemblPlants"/>
</dbReference>
<dbReference type="GO" id="GO:0005634">
    <property type="term" value="C:nucleus"/>
    <property type="evidence" value="ECO:0007669"/>
    <property type="project" value="UniProtKB-SubCell"/>
</dbReference>
<feature type="coiled-coil region" evidence="4">
    <location>
        <begin position="89"/>
        <end position="210"/>
    </location>
</feature>
<reference evidence="8" key="1">
    <citation type="journal article" date="2017" name="Nat. Commun.">
        <title>The asparagus genome sheds light on the origin and evolution of a young Y chromosome.</title>
        <authorList>
            <person name="Harkess A."/>
            <person name="Zhou J."/>
            <person name="Xu C."/>
            <person name="Bowers J.E."/>
            <person name="Van der Hulst R."/>
            <person name="Ayyampalayam S."/>
            <person name="Mercati F."/>
            <person name="Riccardi P."/>
            <person name="McKain M.R."/>
            <person name="Kakrana A."/>
            <person name="Tang H."/>
            <person name="Ray J."/>
            <person name="Groenendijk J."/>
            <person name="Arikit S."/>
            <person name="Mathioni S.M."/>
            <person name="Nakano M."/>
            <person name="Shan H."/>
            <person name="Telgmann-Rauber A."/>
            <person name="Kanno A."/>
            <person name="Yue Z."/>
            <person name="Chen H."/>
            <person name="Li W."/>
            <person name="Chen Y."/>
            <person name="Xu X."/>
            <person name="Zhang Y."/>
            <person name="Luo S."/>
            <person name="Chen H."/>
            <person name="Gao J."/>
            <person name="Mao Z."/>
            <person name="Pires J.C."/>
            <person name="Luo M."/>
            <person name="Kudrna D."/>
            <person name="Wing R.A."/>
            <person name="Meyers B.C."/>
            <person name="Yi K."/>
            <person name="Kong H."/>
            <person name="Lavrijsen P."/>
            <person name="Sunseri F."/>
            <person name="Falavigna A."/>
            <person name="Ye Y."/>
            <person name="Leebens-Mack J.H."/>
            <person name="Chen G."/>
        </authorList>
    </citation>
    <scope>NUCLEOTIDE SEQUENCE [LARGE SCALE GENOMIC DNA]</scope>
    <source>
        <strain evidence="8">cv. DH0086</strain>
    </source>
</reference>
<dbReference type="GO" id="GO:0010792">
    <property type="term" value="P:DNA double-strand break processing involved in repair via single-strand annealing"/>
    <property type="evidence" value="ECO:0007669"/>
    <property type="project" value="TreeGrafter"/>
</dbReference>
<feature type="compositionally biased region" description="Basic and acidic residues" evidence="5">
    <location>
        <begin position="312"/>
        <end position="329"/>
    </location>
</feature>
<dbReference type="GO" id="GO:0003684">
    <property type="term" value="F:damaged DNA binding"/>
    <property type="evidence" value="ECO:0007669"/>
    <property type="project" value="TreeGrafter"/>
</dbReference>
<feature type="region of interest" description="Disordered" evidence="5">
    <location>
        <begin position="218"/>
        <end position="330"/>
    </location>
</feature>
<gene>
    <name evidence="7" type="ORF">A4U43_C05F30030</name>
</gene>
<name>A0A5P1F0Y3_ASPOF</name>
<dbReference type="AlphaFoldDB" id="A0A5P1F0Y3"/>
<keyword evidence="3" id="KW-0539">Nucleus</keyword>
<evidence type="ECO:0000313" key="7">
    <source>
        <dbReference type="EMBL" id="ONK70080.1"/>
    </source>
</evidence>
<dbReference type="GO" id="GO:0010212">
    <property type="term" value="P:response to ionizing radiation"/>
    <property type="evidence" value="ECO:0007669"/>
    <property type="project" value="EnsemblPlants"/>
</dbReference>
<comment type="subcellular location">
    <subcellularLocation>
        <location evidence="1">Nucleus</location>
    </subcellularLocation>
</comment>
<evidence type="ECO:0000256" key="3">
    <source>
        <dbReference type="ARBA" id="ARBA00023242"/>
    </source>
</evidence>
<keyword evidence="2" id="KW-0227">DNA damage</keyword>
<dbReference type="OrthoDB" id="5801062at2759"/>
<feature type="domain" description="DNA endonuclease activator Ctp1 C-terminal" evidence="6">
    <location>
        <begin position="438"/>
        <end position="467"/>
    </location>
</feature>
<dbReference type="InterPro" id="IPR013882">
    <property type="entry name" value="Ctp1_C"/>
</dbReference>
<evidence type="ECO:0000256" key="2">
    <source>
        <dbReference type="ARBA" id="ARBA00022763"/>
    </source>
</evidence>
<proteinExistence type="predicted"/>
<keyword evidence="8" id="KW-1185">Reference proteome</keyword>
<keyword evidence="4" id="KW-0175">Coiled coil</keyword>
<dbReference type="InterPro" id="IPR033316">
    <property type="entry name" value="RBBP8-like"/>
</dbReference>
<accession>A0A5P1F0Y3</accession>
<protein>
    <recommendedName>
        <fullName evidence="6">DNA endonuclease activator Ctp1 C-terminal domain-containing protein</fullName>
    </recommendedName>
</protein>
<organism evidence="7 8">
    <name type="scientific">Asparagus officinalis</name>
    <name type="common">Garden asparagus</name>
    <dbReference type="NCBI Taxonomy" id="4686"/>
    <lineage>
        <taxon>Eukaryota</taxon>
        <taxon>Viridiplantae</taxon>
        <taxon>Streptophyta</taxon>
        <taxon>Embryophyta</taxon>
        <taxon>Tracheophyta</taxon>
        <taxon>Spermatophyta</taxon>
        <taxon>Magnoliopsida</taxon>
        <taxon>Liliopsida</taxon>
        <taxon>Asparagales</taxon>
        <taxon>Asparagaceae</taxon>
        <taxon>Asparagoideae</taxon>
        <taxon>Asparagus</taxon>
    </lineage>
</organism>
<evidence type="ECO:0000256" key="5">
    <source>
        <dbReference type="SAM" id="MobiDB-lite"/>
    </source>
</evidence>
<dbReference type="Gramene" id="ONK70080">
    <property type="protein sequence ID" value="ONK70080"/>
    <property type="gene ID" value="A4U43_C05F30030"/>
</dbReference>
<dbReference type="OMA" id="QIELLFC"/>
<evidence type="ECO:0000256" key="4">
    <source>
        <dbReference type="SAM" id="Coils"/>
    </source>
</evidence>
<dbReference type="PANTHER" id="PTHR15107:SF0">
    <property type="entry name" value="DNA ENDONUCLEASE ACTIVATOR CTP1 C-TERMINAL DOMAIN-CONTAINING PROTEIN"/>
    <property type="match status" value="1"/>
</dbReference>
<dbReference type="Pfam" id="PF08573">
    <property type="entry name" value="SAE2"/>
    <property type="match status" value="1"/>
</dbReference>
<evidence type="ECO:0000313" key="8">
    <source>
        <dbReference type="Proteomes" id="UP000243459"/>
    </source>
</evidence>
<dbReference type="PANTHER" id="PTHR15107">
    <property type="entry name" value="RETINOBLASTOMA BINDING PROTEIN 8"/>
    <property type="match status" value="1"/>
</dbReference>
<dbReference type="EMBL" id="CM007385">
    <property type="protein sequence ID" value="ONK70080.1"/>
    <property type="molecule type" value="Genomic_DNA"/>
</dbReference>